<organism evidence="2 3">
    <name type="scientific">Cyclospora cayetanensis</name>
    <dbReference type="NCBI Taxonomy" id="88456"/>
    <lineage>
        <taxon>Eukaryota</taxon>
        <taxon>Sar</taxon>
        <taxon>Alveolata</taxon>
        <taxon>Apicomplexa</taxon>
        <taxon>Conoidasida</taxon>
        <taxon>Coccidia</taxon>
        <taxon>Eucoccidiorida</taxon>
        <taxon>Eimeriorina</taxon>
        <taxon>Eimeriidae</taxon>
        <taxon>Cyclospora</taxon>
    </lineage>
</organism>
<protein>
    <submittedName>
        <fullName evidence="2">Uncharacterized protein</fullName>
    </submittedName>
</protein>
<proteinExistence type="predicted"/>
<name>A0A1D3CWN5_9EIME</name>
<dbReference type="VEuPathDB" id="ToxoDB:cyc_01614"/>
<gene>
    <name evidence="2" type="ORF">cyc_01614</name>
</gene>
<reference evidence="2 3" key="1">
    <citation type="journal article" date="2016" name="BMC Genomics">
        <title>Comparative genomics reveals Cyclospora cayetanensis possesses coccidia-like metabolism and invasion components but unique surface antigens.</title>
        <authorList>
            <person name="Liu S."/>
            <person name="Wang L."/>
            <person name="Zheng H."/>
            <person name="Xu Z."/>
            <person name="Roellig D.M."/>
            <person name="Li N."/>
            <person name="Frace M.A."/>
            <person name="Tang K."/>
            <person name="Arrowood M.J."/>
            <person name="Moss D.M."/>
            <person name="Zhang L."/>
            <person name="Feng Y."/>
            <person name="Xiao L."/>
        </authorList>
    </citation>
    <scope>NUCLEOTIDE SEQUENCE [LARGE SCALE GENOMIC DNA]</scope>
    <source>
        <strain evidence="2 3">CHN_HEN01</strain>
    </source>
</reference>
<evidence type="ECO:0000313" key="2">
    <source>
        <dbReference type="EMBL" id="OEH75607.1"/>
    </source>
</evidence>
<dbReference type="EMBL" id="JROU02001680">
    <property type="protein sequence ID" value="OEH75607.1"/>
    <property type="molecule type" value="Genomic_DNA"/>
</dbReference>
<accession>A0A1D3CWN5</accession>
<sequence length="106" mass="10507">MAYRVEGAASSALTRRAAPSADFAERDAEAAFACTAALEASSAALSCEASASSLGGNFRPVERGAVSSPDSLSAAETVAAMRAVVPSAGRIPVEGSSAVSPPDTFL</sequence>
<dbReference type="VEuPathDB" id="ToxoDB:LOC34618594"/>
<feature type="region of interest" description="Disordered" evidence="1">
    <location>
        <begin position="1"/>
        <end position="20"/>
    </location>
</feature>
<dbReference type="InParanoid" id="A0A1D3CWN5"/>
<comment type="caution">
    <text evidence="2">The sequence shown here is derived from an EMBL/GenBank/DDBJ whole genome shotgun (WGS) entry which is preliminary data.</text>
</comment>
<keyword evidence="3" id="KW-1185">Reference proteome</keyword>
<dbReference type="AlphaFoldDB" id="A0A1D3CWN5"/>
<dbReference type="Proteomes" id="UP000095192">
    <property type="component" value="Unassembled WGS sequence"/>
</dbReference>
<evidence type="ECO:0000313" key="3">
    <source>
        <dbReference type="Proteomes" id="UP000095192"/>
    </source>
</evidence>
<evidence type="ECO:0000256" key="1">
    <source>
        <dbReference type="SAM" id="MobiDB-lite"/>
    </source>
</evidence>